<name>A0A8T3BCS0_DENNO</name>
<dbReference type="Proteomes" id="UP000829196">
    <property type="component" value="Unassembled WGS sequence"/>
</dbReference>
<gene>
    <name evidence="2" type="ORF">KFK09_010697</name>
</gene>
<dbReference type="SMR" id="A0A8T3BCS0"/>
<sequence>MHGTNPRNRIIEIAKLNKPNKWRGSVTSDPIATRKKCRPRRQRSWLSTGSKLHLSCEADEIEELQKAGEDEKQRPAGRWLSREKI</sequence>
<organism evidence="2 3">
    <name type="scientific">Dendrobium nobile</name>
    <name type="common">Orchid</name>
    <dbReference type="NCBI Taxonomy" id="94219"/>
    <lineage>
        <taxon>Eukaryota</taxon>
        <taxon>Viridiplantae</taxon>
        <taxon>Streptophyta</taxon>
        <taxon>Embryophyta</taxon>
        <taxon>Tracheophyta</taxon>
        <taxon>Spermatophyta</taxon>
        <taxon>Magnoliopsida</taxon>
        <taxon>Liliopsida</taxon>
        <taxon>Asparagales</taxon>
        <taxon>Orchidaceae</taxon>
        <taxon>Epidendroideae</taxon>
        <taxon>Malaxideae</taxon>
        <taxon>Dendrobiinae</taxon>
        <taxon>Dendrobium</taxon>
    </lineage>
</organism>
<evidence type="ECO:0000256" key="1">
    <source>
        <dbReference type="SAM" id="MobiDB-lite"/>
    </source>
</evidence>
<dbReference type="AlphaFoldDB" id="A0A8T3BCS0"/>
<feature type="region of interest" description="Disordered" evidence="1">
    <location>
        <begin position="65"/>
        <end position="85"/>
    </location>
</feature>
<evidence type="ECO:0000313" key="2">
    <source>
        <dbReference type="EMBL" id="KAI0510097.1"/>
    </source>
</evidence>
<reference evidence="2" key="1">
    <citation type="journal article" date="2022" name="Front. Genet.">
        <title>Chromosome-Scale Assembly of the Dendrobium nobile Genome Provides Insights Into the Molecular Mechanism of the Biosynthesis of the Medicinal Active Ingredient of Dendrobium.</title>
        <authorList>
            <person name="Xu Q."/>
            <person name="Niu S.-C."/>
            <person name="Li K.-L."/>
            <person name="Zheng P.-J."/>
            <person name="Zhang X.-J."/>
            <person name="Jia Y."/>
            <person name="Liu Y."/>
            <person name="Niu Y.-X."/>
            <person name="Yu L.-H."/>
            <person name="Chen D.-F."/>
            <person name="Zhang G.-Q."/>
        </authorList>
    </citation>
    <scope>NUCLEOTIDE SEQUENCE</scope>
    <source>
        <tissue evidence="2">Leaf</tissue>
    </source>
</reference>
<proteinExistence type="predicted"/>
<keyword evidence="3" id="KW-1185">Reference proteome</keyword>
<comment type="caution">
    <text evidence="2">The sequence shown here is derived from an EMBL/GenBank/DDBJ whole genome shotgun (WGS) entry which is preliminary data.</text>
</comment>
<protein>
    <submittedName>
        <fullName evidence="2">Uncharacterized protein</fullName>
    </submittedName>
</protein>
<evidence type="ECO:0000313" key="3">
    <source>
        <dbReference type="Proteomes" id="UP000829196"/>
    </source>
</evidence>
<dbReference type="EMBL" id="JAGYWB010000009">
    <property type="protein sequence ID" value="KAI0510097.1"/>
    <property type="molecule type" value="Genomic_DNA"/>
</dbReference>
<accession>A0A8T3BCS0</accession>